<gene>
    <name evidence="10" type="ORF">ACFPUZ_09000</name>
</gene>
<reference evidence="11" key="1">
    <citation type="journal article" date="2019" name="Int. J. Syst. Evol. Microbiol.">
        <title>The Global Catalogue of Microorganisms (GCM) 10K type strain sequencing project: providing services to taxonomists for standard genome sequencing and annotation.</title>
        <authorList>
            <consortium name="The Broad Institute Genomics Platform"/>
            <consortium name="The Broad Institute Genome Sequencing Center for Infectious Disease"/>
            <person name="Wu L."/>
            <person name="Ma J."/>
        </authorList>
    </citation>
    <scope>NUCLEOTIDE SEQUENCE [LARGE SCALE GENOMIC DNA]</scope>
    <source>
        <strain evidence="11">CCUG 51943</strain>
    </source>
</reference>
<feature type="transmembrane region" description="Helical" evidence="9">
    <location>
        <begin position="499"/>
        <end position="520"/>
    </location>
</feature>
<sequence>MPDNLRSRFVAATPPAPVPEQRAAPPVPPTDRSRLRAPEPSGVASDADVVRAGGSMAIATLFSRITGFLRNLLIVVTLGGAVGSAFNTANTLPNLITEIVLGAVLTSLVVPVLVRAEKEDADRGTAFFRRLFTLSASLLLAVTALSLIAAPLLTRLMLDEDGEVNVIQSTSFAYLLLPQIFFYGIFALFMAVLNTRGIFKPGAWAPVANNVVSIAVLLAYMLLPGELEETAPSGVIDPHVLLLGLGTTLGVIVQAAILVPYLRRAGVDLRPLWGIDERLKQFGGMAVAIVAYVAVSQLGYVITTRIASLADAAAPLIYQQHWLLLQVPYGIIGVTLLTAIMPRLSRNAADGDDRAVVADLNLATKLTFIALIPIVVFFTAFGPDIGVALFAYRNFDTESGMLLGLTLSFSAFTLLPYALVLLHLRVFYAREEAWTPTYIIIGITATKIVLSLLAPVVATSPARVVILLGAANGFGFIAGAVIGALLLRRKLGHLGTRSQIHTTAWAFAASLVGVAAALLVDRILPSFEGLGSFGVLIKVAVSGVVFLIATGIALSYSRLPEVQNLGRAFARIPGLSRFVRPDTSRAIEVGESNAQEVSAQITALDPFVASPAPAPMSAGVVRGPRLVPGAPVSDGRFRLLADHGSVPGARFWHAREQATGREVALTFVDTSGNAPLAPASSAAAAGAAAEVSRRTRRLAEVPGVADNIEVLGYRNGCLVVADWVPGSPLRSVAEGGDLDPQAVAAALVQLIDAVGRDLPLGLDNHARIRISTDGLAMLAFPAVLPGATAERDRTSVTSMLALLGVDRADVGADTGEQLVVAEEIEPAPAARPGFGDKSYSGGSVALIGAVSIGAVVLVAALTTYLVSVVGGDAPVSPESIQGSATETTPRPLPRVQSLTASAPEIADGDEATVWAGQGGVTLQLDDAVELRHILLHSVGGEVEVYGLPAGTEATDPAGLPRLGAGSLREGQTTLTLDRPMTADGILLWFPAPVQVAEVQVVGVG</sequence>
<keyword evidence="11" id="KW-1185">Reference proteome</keyword>
<evidence type="ECO:0000256" key="4">
    <source>
        <dbReference type="ARBA" id="ARBA00022960"/>
    </source>
</evidence>
<evidence type="ECO:0000256" key="6">
    <source>
        <dbReference type="ARBA" id="ARBA00022989"/>
    </source>
</evidence>
<comment type="subcellular location">
    <subcellularLocation>
        <location evidence="1">Cell membrane</location>
        <topology evidence="1">Multi-pass membrane protein</topology>
    </subcellularLocation>
</comment>
<evidence type="ECO:0000256" key="5">
    <source>
        <dbReference type="ARBA" id="ARBA00022984"/>
    </source>
</evidence>
<keyword evidence="5" id="KW-0573">Peptidoglycan synthesis</keyword>
<feature type="transmembrane region" description="Helical" evidence="9">
    <location>
        <begin position="243"/>
        <end position="262"/>
    </location>
</feature>
<keyword evidence="2" id="KW-1003">Cell membrane</keyword>
<keyword evidence="6 9" id="KW-1133">Transmembrane helix</keyword>
<dbReference type="Pfam" id="PF03023">
    <property type="entry name" value="MurJ"/>
    <property type="match status" value="1"/>
</dbReference>
<keyword evidence="4" id="KW-0133">Cell shape</keyword>
<feature type="transmembrane region" description="Helical" evidence="9">
    <location>
        <begin position="126"/>
        <end position="152"/>
    </location>
</feature>
<organism evidence="10 11">
    <name type="scientific">Corynebacterium nasicanis</name>
    <dbReference type="NCBI Taxonomy" id="1448267"/>
    <lineage>
        <taxon>Bacteria</taxon>
        <taxon>Bacillati</taxon>
        <taxon>Actinomycetota</taxon>
        <taxon>Actinomycetes</taxon>
        <taxon>Mycobacteriales</taxon>
        <taxon>Corynebacteriaceae</taxon>
        <taxon>Corynebacterium</taxon>
    </lineage>
</organism>
<keyword evidence="3 9" id="KW-0812">Transmembrane</keyword>
<dbReference type="EMBL" id="JBHSQE010000009">
    <property type="protein sequence ID" value="MFC6146943.1"/>
    <property type="molecule type" value="Genomic_DNA"/>
</dbReference>
<feature type="transmembrane region" description="Helical" evidence="9">
    <location>
        <begin position="68"/>
        <end position="89"/>
    </location>
</feature>
<dbReference type="Proteomes" id="UP001596244">
    <property type="component" value="Unassembled WGS sequence"/>
</dbReference>
<dbReference type="InterPro" id="IPR051050">
    <property type="entry name" value="Lipid_II_flippase_MurJ/MviN"/>
</dbReference>
<feature type="transmembrane region" description="Helical" evidence="9">
    <location>
        <begin position="464"/>
        <end position="487"/>
    </location>
</feature>
<keyword evidence="7 9" id="KW-0472">Membrane</keyword>
<comment type="caution">
    <text evidence="10">The sequence shown here is derived from an EMBL/GenBank/DDBJ whole genome shotgun (WGS) entry which is preliminary data.</text>
</comment>
<dbReference type="PANTHER" id="PTHR47019">
    <property type="entry name" value="LIPID II FLIPPASE MURJ"/>
    <property type="match status" value="1"/>
</dbReference>
<feature type="transmembrane region" description="Helical" evidence="9">
    <location>
        <begin position="204"/>
        <end position="223"/>
    </location>
</feature>
<dbReference type="CDD" id="cd13123">
    <property type="entry name" value="MATE_MurJ_like"/>
    <property type="match status" value="1"/>
</dbReference>
<evidence type="ECO:0000256" key="1">
    <source>
        <dbReference type="ARBA" id="ARBA00004651"/>
    </source>
</evidence>
<evidence type="ECO:0000313" key="11">
    <source>
        <dbReference type="Proteomes" id="UP001596244"/>
    </source>
</evidence>
<dbReference type="CDD" id="cd13973">
    <property type="entry name" value="PK_MviN-like"/>
    <property type="match status" value="1"/>
</dbReference>
<feature type="transmembrane region" description="Helical" evidence="9">
    <location>
        <begin position="95"/>
        <end position="114"/>
    </location>
</feature>
<evidence type="ECO:0000256" key="2">
    <source>
        <dbReference type="ARBA" id="ARBA00022475"/>
    </source>
</evidence>
<protein>
    <submittedName>
        <fullName evidence="10">Murein biosynthesis integral membrane protein MurJ</fullName>
    </submittedName>
</protein>
<dbReference type="Gene3D" id="3.30.200.20">
    <property type="entry name" value="Phosphorylase Kinase, domain 1"/>
    <property type="match status" value="1"/>
</dbReference>
<dbReference type="InterPro" id="IPR004268">
    <property type="entry name" value="MurJ"/>
</dbReference>
<dbReference type="RefSeq" id="WP_377001586.1">
    <property type="nucleotide sequence ID" value="NZ_JBHSQE010000009.1"/>
</dbReference>
<evidence type="ECO:0000256" key="3">
    <source>
        <dbReference type="ARBA" id="ARBA00022692"/>
    </source>
</evidence>
<dbReference type="PRINTS" id="PR01806">
    <property type="entry name" value="VIRFACTRMVIN"/>
</dbReference>
<dbReference type="PANTHER" id="PTHR47019:SF1">
    <property type="entry name" value="LIPID II FLIPPASE MURJ"/>
    <property type="match status" value="1"/>
</dbReference>
<evidence type="ECO:0000256" key="8">
    <source>
        <dbReference type="SAM" id="MobiDB-lite"/>
    </source>
</evidence>
<evidence type="ECO:0000256" key="7">
    <source>
        <dbReference type="ARBA" id="ARBA00023136"/>
    </source>
</evidence>
<feature type="transmembrane region" description="Helical" evidence="9">
    <location>
        <begin position="401"/>
        <end position="424"/>
    </location>
</feature>
<evidence type="ECO:0000256" key="9">
    <source>
        <dbReference type="SAM" id="Phobius"/>
    </source>
</evidence>
<name>A0ABW1QEL2_9CORY</name>
<feature type="transmembrane region" description="Helical" evidence="9">
    <location>
        <begin position="362"/>
        <end position="381"/>
    </location>
</feature>
<feature type="transmembrane region" description="Helical" evidence="9">
    <location>
        <begin position="844"/>
        <end position="866"/>
    </location>
</feature>
<feature type="transmembrane region" description="Helical" evidence="9">
    <location>
        <begin position="282"/>
        <end position="302"/>
    </location>
</feature>
<feature type="region of interest" description="Disordered" evidence="8">
    <location>
        <begin position="1"/>
        <end position="42"/>
    </location>
</feature>
<feature type="transmembrane region" description="Helical" evidence="9">
    <location>
        <begin position="322"/>
        <end position="341"/>
    </location>
</feature>
<accession>A0ABW1QEL2</accession>
<feature type="transmembrane region" description="Helical" evidence="9">
    <location>
        <begin position="436"/>
        <end position="458"/>
    </location>
</feature>
<feature type="transmembrane region" description="Helical" evidence="9">
    <location>
        <begin position="532"/>
        <end position="554"/>
    </location>
</feature>
<feature type="transmembrane region" description="Helical" evidence="9">
    <location>
        <begin position="172"/>
        <end position="192"/>
    </location>
</feature>
<evidence type="ECO:0000313" key="10">
    <source>
        <dbReference type="EMBL" id="MFC6146943.1"/>
    </source>
</evidence>
<proteinExistence type="predicted"/>